<dbReference type="InterPro" id="IPR047388">
    <property type="entry name" value="FH-like_dFKH"/>
</dbReference>
<keyword evidence="2 4" id="KW-0238">DNA-binding</keyword>
<dbReference type="GO" id="GO:0019904">
    <property type="term" value="F:protein domain specific binding"/>
    <property type="evidence" value="ECO:0007669"/>
    <property type="project" value="InterPro"/>
</dbReference>
<dbReference type="Gene3D" id="1.10.10.10">
    <property type="entry name" value="Winged helix-like DNA-binding domain superfamily/Winged helix DNA-binding domain"/>
    <property type="match status" value="1"/>
</dbReference>
<reference evidence="7" key="1">
    <citation type="submission" date="2023-07" db="EMBL/GenBank/DDBJ databases">
        <title>Chromosome-level genome assembly of Artemia franciscana.</title>
        <authorList>
            <person name="Jo E."/>
        </authorList>
    </citation>
    <scope>NUCLEOTIDE SEQUENCE</scope>
    <source>
        <tissue evidence="7">Whole body</tissue>
    </source>
</reference>
<gene>
    <name evidence="7" type="ORF">QYM36_015626</name>
</gene>
<evidence type="ECO:0000256" key="2">
    <source>
        <dbReference type="ARBA" id="ARBA00023125"/>
    </source>
</evidence>
<keyword evidence="3 4" id="KW-0539">Nucleus</keyword>
<organism evidence="7 8">
    <name type="scientific">Artemia franciscana</name>
    <name type="common">Brine shrimp</name>
    <name type="synonym">Artemia sanfranciscana</name>
    <dbReference type="NCBI Taxonomy" id="6661"/>
    <lineage>
        <taxon>Eukaryota</taxon>
        <taxon>Metazoa</taxon>
        <taxon>Ecdysozoa</taxon>
        <taxon>Arthropoda</taxon>
        <taxon>Crustacea</taxon>
        <taxon>Branchiopoda</taxon>
        <taxon>Anostraca</taxon>
        <taxon>Artemiidae</taxon>
        <taxon>Artemia</taxon>
    </lineage>
</organism>
<dbReference type="PANTHER" id="PTHR11829:SF380">
    <property type="entry name" value="PROTEIN FORK HEAD"/>
    <property type="match status" value="1"/>
</dbReference>
<protein>
    <recommendedName>
        <fullName evidence="6">Fork-head domain-containing protein</fullName>
    </recommendedName>
</protein>
<dbReference type="Pfam" id="PF00250">
    <property type="entry name" value="Forkhead"/>
    <property type="match status" value="1"/>
</dbReference>
<evidence type="ECO:0000256" key="1">
    <source>
        <dbReference type="ARBA" id="ARBA00004123"/>
    </source>
</evidence>
<feature type="domain" description="Fork-head" evidence="6">
    <location>
        <begin position="124"/>
        <end position="218"/>
    </location>
</feature>
<name>A0AA88KZL3_ARTSF</name>
<dbReference type="PANTHER" id="PTHR11829">
    <property type="entry name" value="FORKHEAD BOX PROTEIN"/>
    <property type="match status" value="1"/>
</dbReference>
<dbReference type="Proteomes" id="UP001187531">
    <property type="component" value="Unassembled WGS sequence"/>
</dbReference>
<evidence type="ECO:0000256" key="3">
    <source>
        <dbReference type="ARBA" id="ARBA00023242"/>
    </source>
</evidence>
<dbReference type="FunFam" id="1.10.10.10:FF:000042">
    <property type="entry name" value="hepatocyte nuclear factor 3-beta"/>
    <property type="match status" value="1"/>
</dbReference>
<dbReference type="SUPFAM" id="SSF46785">
    <property type="entry name" value="Winged helix' DNA-binding domain"/>
    <property type="match status" value="1"/>
</dbReference>
<evidence type="ECO:0000256" key="5">
    <source>
        <dbReference type="SAM" id="MobiDB-lite"/>
    </source>
</evidence>
<dbReference type="InterPro" id="IPR036390">
    <property type="entry name" value="WH_DNA-bd_sf"/>
</dbReference>
<feature type="DNA-binding region" description="Fork-head" evidence="4">
    <location>
        <begin position="124"/>
        <end position="218"/>
    </location>
</feature>
<evidence type="ECO:0000313" key="7">
    <source>
        <dbReference type="EMBL" id="KAK2707999.1"/>
    </source>
</evidence>
<proteinExistence type="predicted"/>
<dbReference type="PROSITE" id="PS00657">
    <property type="entry name" value="FORK_HEAD_1"/>
    <property type="match status" value="1"/>
</dbReference>
<dbReference type="GO" id="GO:0000981">
    <property type="term" value="F:DNA-binding transcription factor activity, RNA polymerase II-specific"/>
    <property type="evidence" value="ECO:0007669"/>
    <property type="project" value="TreeGrafter"/>
</dbReference>
<dbReference type="InterPro" id="IPR018122">
    <property type="entry name" value="TF_fork_head_CS_1"/>
</dbReference>
<dbReference type="GO" id="GO:0000978">
    <property type="term" value="F:RNA polymerase II cis-regulatory region sequence-specific DNA binding"/>
    <property type="evidence" value="ECO:0007669"/>
    <property type="project" value="TreeGrafter"/>
</dbReference>
<evidence type="ECO:0000259" key="6">
    <source>
        <dbReference type="PROSITE" id="PS50039"/>
    </source>
</evidence>
<feature type="region of interest" description="Disordered" evidence="5">
    <location>
        <begin position="223"/>
        <end position="288"/>
    </location>
</feature>
<dbReference type="PRINTS" id="PR00053">
    <property type="entry name" value="FORKHEAD"/>
</dbReference>
<evidence type="ECO:0000256" key="4">
    <source>
        <dbReference type="PROSITE-ProRule" id="PRU00089"/>
    </source>
</evidence>
<dbReference type="GO" id="GO:0009653">
    <property type="term" value="P:anatomical structure morphogenesis"/>
    <property type="evidence" value="ECO:0007669"/>
    <property type="project" value="TreeGrafter"/>
</dbReference>
<comment type="subcellular location">
    <subcellularLocation>
        <location evidence="1 4">Nucleus</location>
    </subcellularLocation>
</comment>
<dbReference type="InterPro" id="IPR036388">
    <property type="entry name" value="WH-like_DNA-bd_sf"/>
</dbReference>
<dbReference type="PROSITE" id="PS00658">
    <property type="entry name" value="FORK_HEAD_2"/>
    <property type="match status" value="1"/>
</dbReference>
<dbReference type="CDD" id="cd20041">
    <property type="entry name" value="FH_dFKH"/>
    <property type="match status" value="1"/>
</dbReference>
<dbReference type="InterPro" id="IPR030456">
    <property type="entry name" value="TF_fork_head_CS_2"/>
</dbReference>
<dbReference type="PROSITE" id="PS50039">
    <property type="entry name" value="FORK_HEAD_3"/>
    <property type="match status" value="1"/>
</dbReference>
<sequence>MLSEVPPGTMLTQKLYSDGHSANTSSLAYSSAMASMGMMPPASQQILPSLGTPTSLHSMTSCMTPSTPTGTSYGSMNGGIAPSMPPMNCMGNSALAPVSMNRSDPRNSVAEATKAYRRSYTHAKPPYSYISLITMAIQNSTTKMLTLSEIYQFIMDIFPFYRQNQQRWQNSIRHSLSFNDCFVKVPRTPDKPGKGSFWALHPESGNMFENGCYLRRQKRFKCDKQKDPNRPSKSCRKSTNSESQNDSDDSNDQKPMLPDRSQVTSTSPSKVVGPSENIDPIDHVMQPPIPTTVTQHEALSQCDDRYDKYDRYEVPRFDRYGGYERYDEQQQRYLMSDAVFSQQGQFFASGLSSIPPLRADGYMPNPHPFSIQRLLPGSIDGKSDFKMDYNYDPSSAGFYSFHGSGYGGYGSSVAPSTGGL</sequence>
<keyword evidence="8" id="KW-1185">Reference proteome</keyword>
<accession>A0AA88KZL3</accession>
<dbReference type="InterPro" id="IPR050211">
    <property type="entry name" value="FOX_domain-containing"/>
</dbReference>
<dbReference type="InterPro" id="IPR013638">
    <property type="entry name" value="Fork-head_N"/>
</dbReference>
<dbReference type="AlphaFoldDB" id="A0AA88KZL3"/>
<evidence type="ECO:0000313" key="8">
    <source>
        <dbReference type="Proteomes" id="UP001187531"/>
    </source>
</evidence>
<dbReference type="Pfam" id="PF08430">
    <property type="entry name" value="Forkhead_N"/>
    <property type="match status" value="1"/>
</dbReference>
<dbReference type="EMBL" id="JAVRJZ010000019">
    <property type="protein sequence ID" value="KAK2707999.1"/>
    <property type="molecule type" value="Genomic_DNA"/>
</dbReference>
<dbReference type="GO" id="GO:0005634">
    <property type="term" value="C:nucleus"/>
    <property type="evidence" value="ECO:0007669"/>
    <property type="project" value="UniProtKB-SubCell"/>
</dbReference>
<dbReference type="SMART" id="SM00339">
    <property type="entry name" value="FH"/>
    <property type="match status" value="1"/>
</dbReference>
<comment type="caution">
    <text evidence="7">The sequence shown here is derived from an EMBL/GenBank/DDBJ whole genome shotgun (WGS) entry which is preliminary data.</text>
</comment>
<dbReference type="GO" id="GO:0030154">
    <property type="term" value="P:cell differentiation"/>
    <property type="evidence" value="ECO:0007669"/>
    <property type="project" value="TreeGrafter"/>
</dbReference>
<dbReference type="InterPro" id="IPR001766">
    <property type="entry name" value="Fork_head_dom"/>
</dbReference>